<keyword evidence="1" id="KW-0472">Membrane</keyword>
<evidence type="ECO:0000256" key="1">
    <source>
        <dbReference type="SAM" id="Phobius"/>
    </source>
</evidence>
<comment type="caution">
    <text evidence="2">The sequence shown here is derived from an EMBL/GenBank/DDBJ whole genome shotgun (WGS) entry which is preliminary data.</text>
</comment>
<dbReference type="RefSeq" id="WP_121805547.1">
    <property type="nucleotide sequence ID" value="NZ_RDBE01000006.1"/>
</dbReference>
<dbReference type="Proteomes" id="UP000281708">
    <property type="component" value="Unassembled WGS sequence"/>
</dbReference>
<gene>
    <name evidence="2" type="ORF">D9V37_07750</name>
</gene>
<feature type="transmembrane region" description="Helical" evidence="1">
    <location>
        <begin position="93"/>
        <end position="111"/>
    </location>
</feature>
<dbReference type="AlphaFoldDB" id="A0A3L8P412"/>
<protein>
    <recommendedName>
        <fullName evidence="4">Integral membrane protein</fullName>
    </recommendedName>
</protein>
<feature type="transmembrane region" description="Helical" evidence="1">
    <location>
        <begin position="67"/>
        <end position="87"/>
    </location>
</feature>
<organism evidence="2 3">
    <name type="scientific">Nocardioides mangrovicus</name>
    <dbReference type="NCBI Taxonomy" id="2478913"/>
    <lineage>
        <taxon>Bacteria</taxon>
        <taxon>Bacillati</taxon>
        <taxon>Actinomycetota</taxon>
        <taxon>Actinomycetes</taxon>
        <taxon>Propionibacteriales</taxon>
        <taxon>Nocardioidaceae</taxon>
        <taxon>Nocardioides</taxon>
    </lineage>
</organism>
<keyword evidence="1" id="KW-0812">Transmembrane</keyword>
<accession>A0A3L8P412</accession>
<keyword evidence="3" id="KW-1185">Reference proteome</keyword>
<feature type="transmembrane region" description="Helical" evidence="1">
    <location>
        <begin position="34"/>
        <end position="55"/>
    </location>
</feature>
<reference evidence="2 3" key="1">
    <citation type="submission" date="2018-10" db="EMBL/GenBank/DDBJ databases">
        <title>Marmoricola sp. 4Q3S-7 whole genome shotgun sequence.</title>
        <authorList>
            <person name="Li F."/>
        </authorList>
    </citation>
    <scope>NUCLEOTIDE SEQUENCE [LARGE SCALE GENOMIC DNA]</scope>
    <source>
        <strain evidence="2 3">4Q3S-7</strain>
    </source>
</reference>
<evidence type="ECO:0000313" key="2">
    <source>
        <dbReference type="EMBL" id="RLV49782.1"/>
    </source>
</evidence>
<dbReference type="OrthoDB" id="3828660at2"/>
<dbReference type="EMBL" id="RDBE01000006">
    <property type="protein sequence ID" value="RLV49782.1"/>
    <property type="molecule type" value="Genomic_DNA"/>
</dbReference>
<evidence type="ECO:0000313" key="3">
    <source>
        <dbReference type="Proteomes" id="UP000281708"/>
    </source>
</evidence>
<keyword evidence="1" id="KW-1133">Transmembrane helix</keyword>
<proteinExistence type="predicted"/>
<name>A0A3L8P412_9ACTN</name>
<evidence type="ECO:0008006" key="4">
    <source>
        <dbReference type="Google" id="ProtNLM"/>
    </source>
</evidence>
<sequence>MSLLHLVLSVLCALVALRLVYLIVRDRQLDDPTFYALLALEAGLVVQLVVGIVRLSGPHAGVNVAAYVGYLLGALVILPVGFVWAAAEKSRSGTGVLLVAVIVLPVLFLRLHDLWEATRG</sequence>